<keyword evidence="2" id="KW-1185">Reference proteome</keyword>
<reference evidence="1 2" key="1">
    <citation type="submission" date="2021-12" db="EMBL/GenBank/DDBJ databases">
        <title>Discovery of the Pendulisporaceae a myxobacterial family with distinct sporulation behavior and unique specialized metabolism.</title>
        <authorList>
            <person name="Garcia R."/>
            <person name="Popoff A."/>
            <person name="Bader C.D."/>
            <person name="Loehr J."/>
            <person name="Walesch S."/>
            <person name="Walt C."/>
            <person name="Boldt J."/>
            <person name="Bunk B."/>
            <person name="Haeckl F.J.F.P.J."/>
            <person name="Gunesch A.P."/>
            <person name="Birkelbach J."/>
            <person name="Nuebel U."/>
            <person name="Pietschmann T."/>
            <person name="Bach T."/>
            <person name="Mueller R."/>
        </authorList>
    </citation>
    <scope>NUCLEOTIDE SEQUENCE [LARGE SCALE GENOMIC DNA]</scope>
    <source>
        <strain evidence="1 2">MSr11954</strain>
    </source>
</reference>
<dbReference type="Proteomes" id="UP001370348">
    <property type="component" value="Chromosome"/>
</dbReference>
<name>A0ABZ2LUT5_9BACT</name>
<evidence type="ECO:0000313" key="1">
    <source>
        <dbReference type="EMBL" id="WXB13379.1"/>
    </source>
</evidence>
<dbReference type="InterPro" id="IPR000801">
    <property type="entry name" value="Esterase-like"/>
</dbReference>
<dbReference type="RefSeq" id="WP_394823003.1">
    <property type="nucleotide sequence ID" value="NZ_CP089984.1"/>
</dbReference>
<proteinExistence type="predicted"/>
<dbReference type="InterPro" id="IPR029058">
    <property type="entry name" value="AB_hydrolase_fold"/>
</dbReference>
<accession>A0ABZ2LUT5</accession>
<dbReference type="PANTHER" id="PTHR48098:SF1">
    <property type="entry name" value="DIACYLGLYCEROL ACYLTRANSFERASE_MYCOLYLTRANSFERASE AG85A"/>
    <property type="match status" value="1"/>
</dbReference>
<dbReference type="Pfam" id="PF00756">
    <property type="entry name" value="Esterase"/>
    <property type="match status" value="1"/>
</dbReference>
<dbReference type="InterPro" id="IPR050583">
    <property type="entry name" value="Mycobacterial_A85_antigen"/>
</dbReference>
<organism evidence="1 2">
    <name type="scientific">Pendulispora albinea</name>
    <dbReference type="NCBI Taxonomy" id="2741071"/>
    <lineage>
        <taxon>Bacteria</taxon>
        <taxon>Pseudomonadati</taxon>
        <taxon>Myxococcota</taxon>
        <taxon>Myxococcia</taxon>
        <taxon>Myxococcales</taxon>
        <taxon>Sorangiineae</taxon>
        <taxon>Pendulisporaceae</taxon>
        <taxon>Pendulispora</taxon>
    </lineage>
</organism>
<gene>
    <name evidence="1" type="ORF">LZC94_36745</name>
</gene>
<dbReference type="EMBL" id="CP089984">
    <property type="protein sequence ID" value="WXB13379.1"/>
    <property type="molecule type" value="Genomic_DNA"/>
</dbReference>
<dbReference type="Gene3D" id="3.40.50.1820">
    <property type="entry name" value="alpha/beta hydrolase"/>
    <property type="match status" value="1"/>
</dbReference>
<sequence>MSHEAYAGADEGEEAFPPAVVDEQPIAPRIVDLTIDSRALRARTKVRLILPKRFYADARRRWPVLYLLYGCCDDYTAWTRETDIAALTANTDVLVVMPEADRVGWYSNWWNHGRGGPPGWETFHLTEVRSILERSYRASGRRAIAGLSMGGFGALSYVARHPGMFSAAASFSGVIDTRFRDTPKLLQELVAAHGRDPLALWGDPKKQEWIWRVHNPADLAFLLLGTPLYISCGNGKAGPLDPPGQPDDPNEVRWNAMNVEFAKKLRFLGANVRVNLYGPGTHTWPYWQREMHIAFPMLMRAIGA</sequence>
<evidence type="ECO:0000313" key="2">
    <source>
        <dbReference type="Proteomes" id="UP001370348"/>
    </source>
</evidence>
<dbReference type="SUPFAM" id="SSF53474">
    <property type="entry name" value="alpha/beta-Hydrolases"/>
    <property type="match status" value="1"/>
</dbReference>
<protein>
    <submittedName>
        <fullName evidence="1">Esterase family protein</fullName>
    </submittedName>
</protein>
<dbReference type="PANTHER" id="PTHR48098">
    <property type="entry name" value="ENTEROCHELIN ESTERASE-RELATED"/>
    <property type="match status" value="1"/>
</dbReference>